<dbReference type="PROSITE" id="PS50048">
    <property type="entry name" value="ZN2_CY6_FUNGAL_2"/>
    <property type="match status" value="1"/>
</dbReference>
<dbReference type="InterPro" id="IPR036864">
    <property type="entry name" value="Zn2-C6_fun-type_DNA-bd_sf"/>
</dbReference>
<name>A0A1Q5QAE0_TALAT</name>
<evidence type="ECO:0000256" key="3">
    <source>
        <dbReference type="ARBA" id="ARBA00023015"/>
    </source>
</evidence>
<sequence length="502" mass="56324">MPFHDSADARHRRIAATAKSRRKACNACIKAKRRCDLQHPSCRRCIVRGIECYYPSTRLHDPTPITTATPSSSGDSSRRHRDRDSQDGDSQGLVSTSLSSSSPSSYSPPFLTPSFSSAATATATMQQFPPTTHSLLYSAELLLLQGTRINPLYFLVPDSWTVASSEMARRNRIGRTIPQLNKSVHQVQCWAREWIEQGSNMFIHKNLYYHDDSYNDDCYPHGGDAAGLHMPKCIQDAYTSCAAYFACTTKNRKMALGIIEQRVATLLAEQGEYQNNDNDGDNGIFSTRDISDDMNNNTKTKSVLDHLARVQALLVYQLIRLYDGDIRSRVMAESLIPVLTRWCMQMLDSALLSSQYVYSMSTSMGPYLLSSSSNGKASVEKKLRSDWQAWILAESVRRTWLVAGHMQCIYSLLSYGINACPGGLMFTPRAGLWHAESAYEWWARCREKTKDSRGGDGLLFCQSLESGTQLLKKTSPEEVDDFGRFVLDIMAGEEKVNQWLSV</sequence>
<dbReference type="Gene3D" id="4.10.240.10">
    <property type="entry name" value="Zn(2)-C6 fungal-type DNA-binding domain"/>
    <property type="match status" value="1"/>
</dbReference>
<evidence type="ECO:0000256" key="1">
    <source>
        <dbReference type="ARBA" id="ARBA00022723"/>
    </source>
</evidence>
<dbReference type="SUPFAM" id="SSF57701">
    <property type="entry name" value="Zn2/Cys6 DNA-binding domain"/>
    <property type="match status" value="1"/>
</dbReference>
<keyword evidence="4" id="KW-0238">DNA-binding</keyword>
<evidence type="ECO:0000259" key="8">
    <source>
        <dbReference type="PROSITE" id="PS50048"/>
    </source>
</evidence>
<keyword evidence="10" id="KW-1185">Reference proteome</keyword>
<keyword evidence="5" id="KW-0804">Transcription</keyword>
<keyword evidence="2" id="KW-0862">Zinc</keyword>
<dbReference type="InterPro" id="IPR001138">
    <property type="entry name" value="Zn2Cys6_DnaBD"/>
</dbReference>
<keyword evidence="1" id="KW-0479">Metal-binding</keyword>
<evidence type="ECO:0000256" key="2">
    <source>
        <dbReference type="ARBA" id="ARBA00022833"/>
    </source>
</evidence>
<protein>
    <recommendedName>
        <fullName evidence="8">Zn(2)-C6 fungal-type domain-containing protein</fullName>
    </recommendedName>
</protein>
<dbReference type="Proteomes" id="UP000214365">
    <property type="component" value="Unassembled WGS sequence"/>
</dbReference>
<reference evidence="9 10" key="1">
    <citation type="submission" date="2015-06" db="EMBL/GenBank/DDBJ databases">
        <title>Talaromyces atroroseus IBT 11181 draft genome.</title>
        <authorList>
            <person name="Rasmussen K.B."/>
            <person name="Rasmussen S."/>
            <person name="Petersen B."/>
            <person name="Sicheritz-Ponten T."/>
            <person name="Mortensen U.H."/>
            <person name="Thrane U."/>
        </authorList>
    </citation>
    <scope>NUCLEOTIDE SEQUENCE [LARGE SCALE GENOMIC DNA]</scope>
    <source>
        <strain evidence="9 10">IBT 11181</strain>
    </source>
</reference>
<dbReference type="RefSeq" id="XP_020123034.1">
    <property type="nucleotide sequence ID" value="XM_020261725.1"/>
</dbReference>
<accession>A0A1Q5QAE0</accession>
<keyword evidence="3" id="KW-0805">Transcription regulation</keyword>
<dbReference type="PANTHER" id="PTHR47660">
    <property type="entry name" value="TRANSCRIPTION FACTOR WITH C2H2 AND ZN(2)-CYS(6) DNA BINDING DOMAIN (EUROFUNG)-RELATED-RELATED"/>
    <property type="match status" value="1"/>
</dbReference>
<proteinExistence type="predicted"/>
<evidence type="ECO:0000313" key="9">
    <source>
        <dbReference type="EMBL" id="OKL62913.1"/>
    </source>
</evidence>
<dbReference type="AlphaFoldDB" id="A0A1Q5QAE0"/>
<feature type="compositionally biased region" description="Low complexity" evidence="7">
    <location>
        <begin position="62"/>
        <end position="75"/>
    </location>
</feature>
<dbReference type="SMART" id="SM00066">
    <property type="entry name" value="GAL4"/>
    <property type="match status" value="1"/>
</dbReference>
<dbReference type="GeneID" id="31001754"/>
<gene>
    <name evidence="9" type="ORF">UA08_01999</name>
</gene>
<evidence type="ECO:0000256" key="7">
    <source>
        <dbReference type="SAM" id="MobiDB-lite"/>
    </source>
</evidence>
<dbReference type="CDD" id="cd00067">
    <property type="entry name" value="GAL4"/>
    <property type="match status" value="1"/>
</dbReference>
<feature type="domain" description="Zn(2)-C6 fungal-type" evidence="8">
    <location>
        <begin position="24"/>
        <end position="54"/>
    </location>
</feature>
<dbReference type="Pfam" id="PF00172">
    <property type="entry name" value="Zn_clus"/>
    <property type="match status" value="1"/>
</dbReference>
<evidence type="ECO:0000313" key="10">
    <source>
        <dbReference type="Proteomes" id="UP000214365"/>
    </source>
</evidence>
<evidence type="ECO:0000256" key="5">
    <source>
        <dbReference type="ARBA" id="ARBA00023163"/>
    </source>
</evidence>
<dbReference type="OrthoDB" id="4216928at2759"/>
<dbReference type="GO" id="GO:0000981">
    <property type="term" value="F:DNA-binding transcription factor activity, RNA polymerase II-specific"/>
    <property type="evidence" value="ECO:0007669"/>
    <property type="project" value="InterPro"/>
</dbReference>
<evidence type="ECO:0000256" key="4">
    <source>
        <dbReference type="ARBA" id="ARBA00023125"/>
    </source>
</evidence>
<feature type="region of interest" description="Disordered" evidence="7">
    <location>
        <begin position="61"/>
        <end position="106"/>
    </location>
</feature>
<dbReference type="STRING" id="1441469.A0A1Q5QAE0"/>
<evidence type="ECO:0000256" key="6">
    <source>
        <dbReference type="ARBA" id="ARBA00023242"/>
    </source>
</evidence>
<keyword evidence="6" id="KW-0539">Nucleus</keyword>
<organism evidence="9 10">
    <name type="scientific">Talaromyces atroroseus</name>
    <dbReference type="NCBI Taxonomy" id="1441469"/>
    <lineage>
        <taxon>Eukaryota</taxon>
        <taxon>Fungi</taxon>
        <taxon>Dikarya</taxon>
        <taxon>Ascomycota</taxon>
        <taxon>Pezizomycotina</taxon>
        <taxon>Eurotiomycetes</taxon>
        <taxon>Eurotiomycetidae</taxon>
        <taxon>Eurotiales</taxon>
        <taxon>Trichocomaceae</taxon>
        <taxon>Talaromyces</taxon>
        <taxon>Talaromyces sect. Trachyspermi</taxon>
    </lineage>
</organism>
<dbReference type="GO" id="GO:0008270">
    <property type="term" value="F:zinc ion binding"/>
    <property type="evidence" value="ECO:0007669"/>
    <property type="project" value="InterPro"/>
</dbReference>
<dbReference type="PANTHER" id="PTHR47660:SF3">
    <property type="entry name" value="FINGER DOMAIN PROTEIN, PUTATIVE (AFU_ORTHOLOGUE AFUA_4G03310)-RELATED"/>
    <property type="match status" value="1"/>
</dbReference>
<dbReference type="GO" id="GO:0003677">
    <property type="term" value="F:DNA binding"/>
    <property type="evidence" value="ECO:0007669"/>
    <property type="project" value="UniProtKB-KW"/>
</dbReference>
<feature type="compositionally biased region" description="Low complexity" evidence="7">
    <location>
        <begin position="88"/>
        <end position="106"/>
    </location>
</feature>
<comment type="caution">
    <text evidence="9">The sequence shown here is derived from an EMBL/GenBank/DDBJ whole genome shotgun (WGS) entry which is preliminary data.</text>
</comment>
<dbReference type="EMBL" id="LFMY01000002">
    <property type="protein sequence ID" value="OKL62913.1"/>
    <property type="molecule type" value="Genomic_DNA"/>
</dbReference>